<dbReference type="PROSITE" id="PS50893">
    <property type="entry name" value="ABC_TRANSPORTER_2"/>
    <property type="match status" value="1"/>
</dbReference>
<evidence type="ECO:0000259" key="4">
    <source>
        <dbReference type="PROSITE" id="PS50893"/>
    </source>
</evidence>
<dbReference type="RefSeq" id="WP_088518658.1">
    <property type="nucleotide sequence ID" value="NZ_FYDG01000001.1"/>
</dbReference>
<dbReference type="Gene3D" id="3.40.50.300">
    <property type="entry name" value="P-loop containing nucleotide triphosphate hydrolases"/>
    <property type="match status" value="1"/>
</dbReference>
<dbReference type="InterPro" id="IPR003439">
    <property type="entry name" value="ABC_transporter-like_ATP-bd"/>
</dbReference>
<evidence type="ECO:0000256" key="2">
    <source>
        <dbReference type="ARBA" id="ARBA00022741"/>
    </source>
</evidence>
<dbReference type="OrthoDB" id="9809450at2"/>
<accession>A0A212PY49</accession>
<dbReference type="SMART" id="SM00382">
    <property type="entry name" value="AAA"/>
    <property type="match status" value="1"/>
</dbReference>
<keyword evidence="2" id="KW-0547">Nucleotide-binding</keyword>
<evidence type="ECO:0000256" key="3">
    <source>
        <dbReference type="ARBA" id="ARBA00022840"/>
    </source>
</evidence>
<dbReference type="GO" id="GO:0016887">
    <property type="term" value="F:ATP hydrolysis activity"/>
    <property type="evidence" value="ECO:0007669"/>
    <property type="project" value="InterPro"/>
</dbReference>
<proteinExistence type="predicted"/>
<dbReference type="Pfam" id="PF00005">
    <property type="entry name" value="ABC_tran"/>
    <property type="match status" value="1"/>
</dbReference>
<keyword evidence="1" id="KW-0813">Transport</keyword>
<dbReference type="CDD" id="cd03261">
    <property type="entry name" value="ABC_Org_Solvent_Resistant"/>
    <property type="match status" value="1"/>
</dbReference>
<keyword evidence="6" id="KW-1185">Reference proteome</keyword>
<evidence type="ECO:0000256" key="1">
    <source>
        <dbReference type="ARBA" id="ARBA00022448"/>
    </source>
</evidence>
<evidence type="ECO:0000313" key="5">
    <source>
        <dbReference type="EMBL" id="SNB51919.1"/>
    </source>
</evidence>
<dbReference type="AlphaFoldDB" id="A0A212PY49"/>
<name>A0A212PY49_RHOAC</name>
<protein>
    <submittedName>
        <fullName evidence="5">Phospholipid/cholesterol/gamma-HCH transport system ATP-binding protein</fullName>
    </submittedName>
</protein>
<organism evidence="5 6">
    <name type="scientific">Rhodoblastus acidophilus</name>
    <name type="common">Rhodopseudomonas acidophila</name>
    <dbReference type="NCBI Taxonomy" id="1074"/>
    <lineage>
        <taxon>Bacteria</taxon>
        <taxon>Pseudomonadati</taxon>
        <taxon>Pseudomonadota</taxon>
        <taxon>Alphaproteobacteria</taxon>
        <taxon>Hyphomicrobiales</taxon>
        <taxon>Rhodoblastaceae</taxon>
        <taxon>Rhodoblastus</taxon>
    </lineage>
</organism>
<dbReference type="InterPro" id="IPR003593">
    <property type="entry name" value="AAA+_ATPase"/>
</dbReference>
<dbReference type="SUPFAM" id="SSF52540">
    <property type="entry name" value="P-loop containing nucleoside triphosphate hydrolases"/>
    <property type="match status" value="1"/>
</dbReference>
<dbReference type="PANTHER" id="PTHR43023:SF3">
    <property type="entry name" value="PROTEIN TRIGALACTOSYLDIACYLGLYCEROL 3, CHLOROPLASTIC"/>
    <property type="match status" value="1"/>
</dbReference>
<dbReference type="Proteomes" id="UP000198418">
    <property type="component" value="Unassembled WGS sequence"/>
</dbReference>
<feature type="domain" description="ABC transporter" evidence="4">
    <location>
        <begin position="9"/>
        <end position="246"/>
    </location>
</feature>
<dbReference type="EMBL" id="FYDG01000001">
    <property type="protein sequence ID" value="SNB51919.1"/>
    <property type="molecule type" value="Genomic_DNA"/>
</dbReference>
<dbReference type="PANTHER" id="PTHR43023">
    <property type="entry name" value="PROTEIN TRIGALACTOSYLDIACYLGLYCEROL 3, CHLOROPLASTIC"/>
    <property type="match status" value="1"/>
</dbReference>
<dbReference type="GO" id="GO:0005524">
    <property type="term" value="F:ATP binding"/>
    <property type="evidence" value="ECO:0007669"/>
    <property type="project" value="UniProtKB-KW"/>
</dbReference>
<keyword evidence="3 5" id="KW-0067">ATP-binding</keyword>
<reference evidence="6" key="1">
    <citation type="submission" date="2017-06" db="EMBL/GenBank/DDBJ databases">
        <authorList>
            <person name="Varghese N."/>
            <person name="Submissions S."/>
        </authorList>
    </citation>
    <scope>NUCLEOTIDE SEQUENCE [LARGE SCALE GENOMIC DNA]</scope>
    <source>
        <strain evidence="6">DSM 137</strain>
    </source>
</reference>
<evidence type="ECO:0000313" key="6">
    <source>
        <dbReference type="Proteomes" id="UP000198418"/>
    </source>
</evidence>
<dbReference type="InterPro" id="IPR027417">
    <property type="entry name" value="P-loop_NTPase"/>
</dbReference>
<gene>
    <name evidence="5" type="ORF">SAMN06265338_101147</name>
</gene>
<sequence>MDAQGEIAIDLQDVVVAFGARVVIDRLSLTTKRGEIFGLVGASGGGKSVLLRAMLGLLPKTAGRIAILGTDRDAASPAELQALERRWGVLYQQGALFSSLTVLQNVEFPMREYLKLSPRMMREVAMAKLDMVGLAPRDGEKLPSELSGGMTKRVALARALALDPDIVFLDEPTSGLDPIAAGEFDSLIKTLQDTLGLTVFMITHDLDCLRLVCDRIGALADGRIVEVGAMDAMRASAHPWVQAYFRAARSHSGQGAQTLV</sequence>